<protein>
    <recommendedName>
        <fullName evidence="3">Phage protein</fullName>
    </recommendedName>
</protein>
<keyword evidence="2" id="KW-1185">Reference proteome</keyword>
<name>A0ABR4QV30_9BORD</name>
<proteinExistence type="predicted"/>
<sequence length="44" mass="5284">MPKDLDHDDWIMLGSMLAQYIRRWKKFKTPKDLEDATTDDDDDL</sequence>
<comment type="caution">
    <text evidence="1">The sequence shown here is derived from an EMBL/GenBank/DDBJ whole genome shotgun (WGS) entry which is preliminary data.</text>
</comment>
<dbReference type="Proteomes" id="UP000025748">
    <property type="component" value="Unassembled WGS sequence"/>
</dbReference>
<dbReference type="EMBL" id="JHEM01000029">
    <property type="protein sequence ID" value="KCB21829.1"/>
    <property type="molecule type" value="Genomic_DNA"/>
</dbReference>
<organism evidence="1 2">
    <name type="scientific">Bordetella hinzii OH87 BAL007II</name>
    <dbReference type="NCBI Taxonomy" id="1331262"/>
    <lineage>
        <taxon>Bacteria</taxon>
        <taxon>Pseudomonadati</taxon>
        <taxon>Pseudomonadota</taxon>
        <taxon>Betaproteobacteria</taxon>
        <taxon>Burkholderiales</taxon>
        <taxon>Alcaligenaceae</taxon>
        <taxon>Bordetella</taxon>
    </lineage>
</organism>
<reference evidence="1 2" key="1">
    <citation type="submission" date="2014-03" db="EMBL/GenBank/DDBJ databases">
        <title>Genome sequence of Bordetella hinzii.</title>
        <authorList>
            <person name="Register K."/>
            <person name="Harvill E."/>
            <person name="Goodfield L.L."/>
            <person name="Ivanov Y.V."/>
            <person name="Meyer J.A."/>
            <person name="Muse S.J."/>
            <person name="Jacobs N."/>
            <person name="Bendor L."/>
            <person name="Smallridge W.E."/>
            <person name="Brinkac L.M."/>
            <person name="Sanka R."/>
            <person name="Kim M."/>
            <person name="Losada L."/>
        </authorList>
    </citation>
    <scope>NUCLEOTIDE SEQUENCE [LARGE SCALE GENOMIC DNA]</scope>
    <source>
        <strain evidence="1 2">OH87 BAL007II</strain>
    </source>
</reference>
<accession>A0ABR4QV30</accession>
<evidence type="ECO:0000313" key="2">
    <source>
        <dbReference type="Proteomes" id="UP000025748"/>
    </source>
</evidence>
<evidence type="ECO:0008006" key="3">
    <source>
        <dbReference type="Google" id="ProtNLM"/>
    </source>
</evidence>
<gene>
    <name evidence="1" type="ORF">L544_0353</name>
</gene>
<evidence type="ECO:0000313" key="1">
    <source>
        <dbReference type="EMBL" id="KCB21829.1"/>
    </source>
</evidence>